<accession>A0A364Y3T5</accession>
<comment type="caution">
    <text evidence="8">The sequence shown here is derived from an EMBL/GenBank/DDBJ whole genome shotgun (WGS) entry which is preliminary data.</text>
</comment>
<feature type="active site" description="Charge relay system" evidence="5">
    <location>
        <position position="295"/>
    </location>
</feature>
<evidence type="ECO:0000256" key="1">
    <source>
        <dbReference type="ARBA" id="ARBA00011073"/>
    </source>
</evidence>
<comment type="similarity">
    <text evidence="1 5 6">Belongs to the peptidase S8 family.</text>
</comment>
<dbReference type="Proteomes" id="UP000251889">
    <property type="component" value="Unassembled WGS sequence"/>
</dbReference>
<keyword evidence="4 5" id="KW-0720">Serine protease</keyword>
<proteinExistence type="inferred from homology"/>
<dbReference type="InterPro" id="IPR022398">
    <property type="entry name" value="Peptidase_S8_His-AS"/>
</dbReference>
<dbReference type="InterPro" id="IPR015500">
    <property type="entry name" value="Peptidase_S8_subtilisin-rel"/>
</dbReference>
<dbReference type="PANTHER" id="PTHR43399">
    <property type="entry name" value="SUBTILISIN-RELATED"/>
    <property type="match status" value="1"/>
</dbReference>
<dbReference type="InterPro" id="IPR023827">
    <property type="entry name" value="Peptidase_S8_Asp-AS"/>
</dbReference>
<evidence type="ECO:0000256" key="2">
    <source>
        <dbReference type="ARBA" id="ARBA00022670"/>
    </source>
</evidence>
<keyword evidence="9" id="KW-1185">Reference proteome</keyword>
<sequence length="362" mass="39548">MMQVRVTKYLNLRTDVPEILPNNNPGFFVPNDTITIVDTVKGQDYKGNDVWYKVEGGGFVWSGAVDKQILSDALDWWHTAYNIVDVWNEFGTWGKGVKVAVIDSGVDLTNPFLDPKLIVAQNVDPTSTDLNDRTGHGTAVTSIICGNRVTNFGAAPQAEVHVIKAYKKSTMKPEELLAALRAVPSNIDIVNISQAFSFSASLEEELVKYFNEHRNKVFVCSAGNDGIHQEVNNLPASISSKCENVIAVAALNEQGAVSTNFSVRSKHLTLAVPGEGINYANRFDPSKMYDGVGTSFASPIVTGLLALAKAFLQDNNKDSQAKTVADILKQTVTRKPQEELLYGLGILNPVEFSKKIKSISRV</sequence>
<reference evidence="8 9" key="1">
    <citation type="submission" date="2018-06" db="EMBL/GenBank/DDBJ databases">
        <title>Chryseolinea flavus sp. nov., a member of the phylum Bacteroidetes isolated from soil.</title>
        <authorList>
            <person name="Li Y."/>
            <person name="Wang J."/>
        </authorList>
    </citation>
    <scope>NUCLEOTIDE SEQUENCE [LARGE SCALE GENOMIC DNA]</scope>
    <source>
        <strain evidence="8 9">SDU1-6</strain>
    </source>
</reference>
<dbReference type="PROSITE" id="PS00138">
    <property type="entry name" value="SUBTILASE_SER"/>
    <property type="match status" value="1"/>
</dbReference>
<dbReference type="PANTHER" id="PTHR43399:SF4">
    <property type="entry name" value="CELL WALL-ASSOCIATED PROTEASE"/>
    <property type="match status" value="1"/>
</dbReference>
<evidence type="ECO:0000259" key="7">
    <source>
        <dbReference type="Pfam" id="PF00082"/>
    </source>
</evidence>
<dbReference type="InterPro" id="IPR023828">
    <property type="entry name" value="Peptidase_S8_Ser-AS"/>
</dbReference>
<name>A0A364Y3T5_9BACT</name>
<evidence type="ECO:0000256" key="5">
    <source>
        <dbReference type="PROSITE-ProRule" id="PRU01240"/>
    </source>
</evidence>
<dbReference type="PROSITE" id="PS00136">
    <property type="entry name" value="SUBTILASE_ASP"/>
    <property type="match status" value="1"/>
</dbReference>
<feature type="active site" description="Charge relay system" evidence="5">
    <location>
        <position position="103"/>
    </location>
</feature>
<dbReference type="AlphaFoldDB" id="A0A364Y3T5"/>
<dbReference type="GO" id="GO:0006508">
    <property type="term" value="P:proteolysis"/>
    <property type="evidence" value="ECO:0007669"/>
    <property type="project" value="UniProtKB-KW"/>
</dbReference>
<feature type="domain" description="Peptidase S8/S53" evidence="7">
    <location>
        <begin position="94"/>
        <end position="343"/>
    </location>
</feature>
<dbReference type="PROSITE" id="PS00137">
    <property type="entry name" value="SUBTILASE_HIS"/>
    <property type="match status" value="1"/>
</dbReference>
<keyword evidence="2 5" id="KW-0645">Protease</keyword>
<evidence type="ECO:0000256" key="6">
    <source>
        <dbReference type="RuleBase" id="RU003355"/>
    </source>
</evidence>
<protein>
    <recommendedName>
        <fullName evidence="7">Peptidase S8/S53 domain-containing protein</fullName>
    </recommendedName>
</protein>
<dbReference type="InterPro" id="IPR036852">
    <property type="entry name" value="Peptidase_S8/S53_dom_sf"/>
</dbReference>
<organism evidence="8 9">
    <name type="scientific">Pseudochryseolinea flava</name>
    <dbReference type="NCBI Taxonomy" id="2059302"/>
    <lineage>
        <taxon>Bacteria</taxon>
        <taxon>Pseudomonadati</taxon>
        <taxon>Bacteroidota</taxon>
        <taxon>Cytophagia</taxon>
        <taxon>Cytophagales</taxon>
        <taxon>Fulvivirgaceae</taxon>
        <taxon>Pseudochryseolinea</taxon>
    </lineage>
</organism>
<dbReference type="SUPFAM" id="SSF52743">
    <property type="entry name" value="Subtilisin-like"/>
    <property type="match status" value="1"/>
</dbReference>
<evidence type="ECO:0000256" key="4">
    <source>
        <dbReference type="ARBA" id="ARBA00022825"/>
    </source>
</evidence>
<dbReference type="CDD" id="cd00306">
    <property type="entry name" value="Peptidases_S8_S53"/>
    <property type="match status" value="1"/>
</dbReference>
<feature type="active site" description="Charge relay system" evidence="5">
    <location>
        <position position="136"/>
    </location>
</feature>
<dbReference type="EMBL" id="QMFY01000005">
    <property type="protein sequence ID" value="RAW00848.1"/>
    <property type="molecule type" value="Genomic_DNA"/>
</dbReference>
<dbReference type="GO" id="GO:0004252">
    <property type="term" value="F:serine-type endopeptidase activity"/>
    <property type="evidence" value="ECO:0007669"/>
    <property type="project" value="UniProtKB-UniRule"/>
</dbReference>
<dbReference type="InterPro" id="IPR000209">
    <property type="entry name" value="Peptidase_S8/S53_dom"/>
</dbReference>
<gene>
    <name evidence="8" type="ORF">DQQ10_11425</name>
</gene>
<dbReference type="InterPro" id="IPR051048">
    <property type="entry name" value="Peptidase_S8/S53_subtilisin"/>
</dbReference>
<dbReference type="OrthoDB" id="9798386at2"/>
<dbReference type="PRINTS" id="PR00723">
    <property type="entry name" value="SUBTILISIN"/>
</dbReference>
<evidence type="ECO:0000256" key="3">
    <source>
        <dbReference type="ARBA" id="ARBA00022801"/>
    </source>
</evidence>
<dbReference type="Pfam" id="PF00082">
    <property type="entry name" value="Peptidase_S8"/>
    <property type="match status" value="1"/>
</dbReference>
<evidence type="ECO:0000313" key="8">
    <source>
        <dbReference type="EMBL" id="RAW00848.1"/>
    </source>
</evidence>
<dbReference type="Gene3D" id="3.40.50.200">
    <property type="entry name" value="Peptidase S8/S53 domain"/>
    <property type="match status" value="1"/>
</dbReference>
<dbReference type="RefSeq" id="WP_112747005.1">
    <property type="nucleotide sequence ID" value="NZ_QMFY01000005.1"/>
</dbReference>
<evidence type="ECO:0000313" key="9">
    <source>
        <dbReference type="Proteomes" id="UP000251889"/>
    </source>
</evidence>
<keyword evidence="3 5" id="KW-0378">Hydrolase</keyword>
<dbReference type="PROSITE" id="PS51892">
    <property type="entry name" value="SUBTILASE"/>
    <property type="match status" value="1"/>
</dbReference>